<evidence type="ECO:0000313" key="6">
    <source>
        <dbReference type="EMBL" id="RTQ92081.1"/>
    </source>
</evidence>
<keyword evidence="7" id="KW-1185">Reference proteome</keyword>
<feature type="transmembrane region" description="Helical" evidence="5">
    <location>
        <begin position="221"/>
        <end position="244"/>
    </location>
</feature>
<feature type="transmembrane region" description="Helical" evidence="5">
    <location>
        <begin position="91"/>
        <end position="111"/>
    </location>
</feature>
<name>A0A3S0QUL6_9BACI</name>
<feature type="transmembrane region" description="Helical" evidence="5">
    <location>
        <begin position="303"/>
        <end position="325"/>
    </location>
</feature>
<evidence type="ECO:0000256" key="2">
    <source>
        <dbReference type="ARBA" id="ARBA00022692"/>
    </source>
</evidence>
<dbReference type="GO" id="GO:0016020">
    <property type="term" value="C:membrane"/>
    <property type="evidence" value="ECO:0007669"/>
    <property type="project" value="UniProtKB-SubCell"/>
</dbReference>
<keyword evidence="3 5" id="KW-1133">Transmembrane helix</keyword>
<feature type="transmembrane region" description="Helical" evidence="5">
    <location>
        <begin position="269"/>
        <end position="297"/>
    </location>
</feature>
<keyword evidence="4 5" id="KW-0472">Membrane</keyword>
<evidence type="ECO:0000256" key="5">
    <source>
        <dbReference type="SAM" id="Phobius"/>
    </source>
</evidence>
<feature type="transmembrane region" description="Helical" evidence="5">
    <location>
        <begin position="123"/>
        <end position="145"/>
    </location>
</feature>
<feature type="transmembrane region" description="Helical" evidence="5">
    <location>
        <begin position="151"/>
        <end position="172"/>
    </location>
</feature>
<evidence type="ECO:0000313" key="7">
    <source>
        <dbReference type="Proteomes" id="UP000276349"/>
    </source>
</evidence>
<reference evidence="6 7" key="1">
    <citation type="submission" date="2018-12" db="EMBL/GenBank/DDBJ databases">
        <authorList>
            <person name="Yu L."/>
        </authorList>
    </citation>
    <scope>NUCLEOTIDE SEQUENCE [LARGE SCALE GENOMIC DNA]</scope>
    <source>
        <strain evidence="6 7">S5H2222</strain>
    </source>
</reference>
<feature type="transmembrane region" description="Helical" evidence="5">
    <location>
        <begin position="362"/>
        <end position="382"/>
    </location>
</feature>
<evidence type="ECO:0000256" key="1">
    <source>
        <dbReference type="ARBA" id="ARBA00004141"/>
    </source>
</evidence>
<dbReference type="Proteomes" id="UP000276349">
    <property type="component" value="Unassembled WGS sequence"/>
</dbReference>
<protein>
    <submittedName>
        <fullName evidence="6">Flippase</fullName>
    </submittedName>
</protein>
<gene>
    <name evidence="6" type="ORF">EKG35_12390</name>
</gene>
<dbReference type="CDD" id="cd13128">
    <property type="entry name" value="MATE_Wzx_like"/>
    <property type="match status" value="1"/>
</dbReference>
<evidence type="ECO:0000256" key="4">
    <source>
        <dbReference type="ARBA" id="ARBA00023136"/>
    </source>
</evidence>
<feature type="transmembrane region" description="Helical" evidence="5">
    <location>
        <begin position="27"/>
        <end position="45"/>
    </location>
</feature>
<organism evidence="6 7">
    <name type="scientific">Lysinibacillus telephonicus</name>
    <dbReference type="NCBI Taxonomy" id="1714840"/>
    <lineage>
        <taxon>Bacteria</taxon>
        <taxon>Bacillati</taxon>
        <taxon>Bacillota</taxon>
        <taxon>Bacilli</taxon>
        <taxon>Bacillales</taxon>
        <taxon>Bacillaceae</taxon>
        <taxon>Lysinibacillus</taxon>
    </lineage>
</organism>
<dbReference type="InterPro" id="IPR002797">
    <property type="entry name" value="Polysacc_synth"/>
</dbReference>
<feature type="transmembrane region" description="Helical" evidence="5">
    <location>
        <begin position="65"/>
        <end position="85"/>
    </location>
</feature>
<feature type="transmembrane region" description="Helical" evidence="5">
    <location>
        <begin position="337"/>
        <end position="356"/>
    </location>
</feature>
<dbReference type="PANTHER" id="PTHR43424:SF1">
    <property type="entry name" value="LOCUS PUTATIVE PROTEIN 1-RELATED"/>
    <property type="match status" value="1"/>
</dbReference>
<comment type="caution">
    <text evidence="6">The sequence shown here is derived from an EMBL/GenBank/DDBJ whole genome shotgun (WGS) entry which is preliminary data.</text>
</comment>
<dbReference type="PANTHER" id="PTHR43424">
    <property type="entry name" value="LOCUS PUTATIVE PROTEIN 1-RELATED"/>
    <property type="match status" value="1"/>
</dbReference>
<proteinExistence type="predicted"/>
<keyword evidence="2 5" id="KW-0812">Transmembrane</keyword>
<accession>A0A3S0QUL6</accession>
<dbReference type="EMBL" id="RXNR01000034">
    <property type="protein sequence ID" value="RTQ92081.1"/>
    <property type="molecule type" value="Genomic_DNA"/>
</dbReference>
<dbReference type="OrthoDB" id="5240734at2"/>
<sequence length="403" mass="45595">MGLSLIITSLMARYLGAQDFGLLNYSLAYIIIFTTVSNLGIDCIIVNEIIKKREDTGKIIGTTIYLRLFSSLISFFLIYLIVSYLNPNDTILLIITLLQSISLLFIIFDTIEYWFQSNLQSKYIVIAKSTAFIIVTIWRLALIIFEKPIQYFAIATVIEAIVISLFIVVFYIRFNGPRLQFSYQTAKRLLFQGYYHFIAGLLIMVYTQIDKIMLGQMTGGATVGIYSAALTISSLWMFIPNALIESARPIIMNSKDQNEKSYIKKNKQLYCSIMWIGIVASVVITLLAKPIILLIYGNQFIESINVLIILIWSRIFSLIGTTKAIWLTVENLGKYQVYFVGIGALLNIVLNCLFIPKYGAVGAAIATLFAEIVSTLIACLFFNKTRPLFKLIIESLCFKDIKN</sequence>
<dbReference type="AlphaFoldDB" id="A0A3S0QUL6"/>
<comment type="subcellular location">
    <subcellularLocation>
        <location evidence="1">Membrane</location>
        <topology evidence="1">Multi-pass membrane protein</topology>
    </subcellularLocation>
</comment>
<dbReference type="InterPro" id="IPR052556">
    <property type="entry name" value="PolySynth_Transporter"/>
</dbReference>
<feature type="transmembrane region" description="Helical" evidence="5">
    <location>
        <begin position="193"/>
        <end position="209"/>
    </location>
</feature>
<dbReference type="Pfam" id="PF01943">
    <property type="entry name" value="Polysacc_synt"/>
    <property type="match status" value="1"/>
</dbReference>
<evidence type="ECO:0000256" key="3">
    <source>
        <dbReference type="ARBA" id="ARBA00022989"/>
    </source>
</evidence>